<dbReference type="Pfam" id="PF00593">
    <property type="entry name" value="TonB_dep_Rec_b-barrel"/>
    <property type="match status" value="1"/>
</dbReference>
<sequence>MRNILPRLMRALGVWLLCLWGPTTLLAQNTITGKVTDGDNNETLPGVNVLIKGTTDGTITDVDGNYRLTVPTGAETLVFSSVGFTSEEVAINGRSTIDLVMMPDIQSLSEVVIVGYGTQEKVNLTGAVGVTDGEVLEKRPIANVGEGLQGVVPNLNVNIRNGDPSQPIDFNIRGFESINGGRPLILVDGVPMDLNRINPNDIESISVLKDASAAAVYGARAAYGVVLVTTKKGKGDRINVSFGAELAMSKPIFFIDPVTDPYEFVMARNMANQRTNGAPAYDQDYIDGTKRYSDNPTFENAWGVYNGSLRHYGYNNYVDRLITDFAPQRKYDASVSGSSEKASYYASFGYLSKDGYLKNEERNENFKRYNVLLKGNFEVNDWLSLDSRALVTTEKSDKPHFYNWDVNINTSARQDPIDAIQFPDLPYYLEPGDRGEYEQYIGMYFGGTNFLPYLEDGGRETWTRNDIILTQGATLSPIKGLNIRGEFSANLTYRDEQDVQSKVNIIENQDLAGGLIIGNGFSGNDWIYNESENDQYYVINTYADYTIDQGQHFLKTMIGFNQEWGQFEGIATRAYSLITPTITNINATTGNQETYGDNQHTALRGAFYRVNYIFDDRYLIEANGRYDGTSRFPKDDRFGFFPSFSVGWRISNEGFMSGTSSWLENLKLRASYGQLGNQLLFDGNDNPIYYPYIATLGSGNSPYMMTSGSRTPYVAAPGLVSPTLTWETVISQNIGLDFTLFGSRLDVSFDVYSRDTKDMLTNVELPAILGTSAPRANAADLRTQGWELSATWQNRINNDWNYSVNLALSDNISRITKYDNPTGSLDEYYEGQVVADGNLGERWGYETVGIFQSEDEVANAPDQSQIGSNWRPGDIRYADLNGDGVINRGDNTLENPGDQKIIAYENPRYNFGVNSSVGWKNFSLNVFFQGILKYQYWPPNGNWQAFYPYNAGHVEGYYLTDTWSETNRDAYFAAPHISTNTKQNILPQSRYVQNAAYVRLKNLTLAYNLPESIGSKLGLANAQIYFAGMNIWEYTKMRKPLDPEVRPTLTQEYYKQRTYSMGVRVSF</sequence>
<evidence type="ECO:0000256" key="9">
    <source>
        <dbReference type="RuleBase" id="RU003357"/>
    </source>
</evidence>
<feature type="signal peptide" evidence="10">
    <location>
        <begin position="1"/>
        <end position="27"/>
    </location>
</feature>
<dbReference type="PROSITE" id="PS52016">
    <property type="entry name" value="TONB_DEPENDENT_REC_3"/>
    <property type="match status" value="1"/>
</dbReference>
<accession>A0AA49JH58</accession>
<feature type="domain" description="TonB-dependent receptor plug" evidence="12">
    <location>
        <begin position="122"/>
        <end position="225"/>
    </location>
</feature>
<dbReference type="Gene3D" id="2.60.40.1120">
    <property type="entry name" value="Carboxypeptidase-like, regulatory domain"/>
    <property type="match status" value="1"/>
</dbReference>
<evidence type="ECO:0000313" key="13">
    <source>
        <dbReference type="EMBL" id="WKN37690.1"/>
    </source>
</evidence>
<evidence type="ECO:0000259" key="11">
    <source>
        <dbReference type="Pfam" id="PF00593"/>
    </source>
</evidence>
<comment type="subcellular location">
    <subcellularLocation>
        <location evidence="1 8">Cell outer membrane</location>
        <topology evidence="1 8">Multi-pass membrane protein</topology>
    </subcellularLocation>
</comment>
<dbReference type="NCBIfam" id="TIGR04057">
    <property type="entry name" value="SusC_RagA_signa"/>
    <property type="match status" value="1"/>
</dbReference>
<dbReference type="GO" id="GO:0009279">
    <property type="term" value="C:cell outer membrane"/>
    <property type="evidence" value="ECO:0007669"/>
    <property type="project" value="UniProtKB-SubCell"/>
</dbReference>
<organism evidence="13">
    <name type="scientific">Roseihalotalea indica</name>
    <dbReference type="NCBI Taxonomy" id="2867963"/>
    <lineage>
        <taxon>Bacteria</taxon>
        <taxon>Pseudomonadati</taxon>
        <taxon>Bacteroidota</taxon>
        <taxon>Cytophagia</taxon>
        <taxon>Cytophagales</taxon>
        <taxon>Catalimonadaceae</taxon>
        <taxon>Roseihalotalea</taxon>
    </lineage>
</organism>
<keyword evidence="13" id="KW-0675">Receptor</keyword>
<evidence type="ECO:0000256" key="4">
    <source>
        <dbReference type="ARBA" id="ARBA00022692"/>
    </source>
</evidence>
<dbReference type="NCBIfam" id="TIGR04056">
    <property type="entry name" value="OMP_RagA_SusC"/>
    <property type="match status" value="1"/>
</dbReference>
<evidence type="ECO:0000256" key="1">
    <source>
        <dbReference type="ARBA" id="ARBA00004571"/>
    </source>
</evidence>
<dbReference type="InterPro" id="IPR023997">
    <property type="entry name" value="TonB-dep_OMP_SusC/RagA_CS"/>
</dbReference>
<reference evidence="13" key="1">
    <citation type="journal article" date="2023" name="Comput. Struct. Biotechnol. J.">
        <title>Discovery of a novel marine Bacteroidetes with a rich repertoire of carbohydrate-active enzymes.</title>
        <authorList>
            <person name="Chen B."/>
            <person name="Liu G."/>
            <person name="Chen Q."/>
            <person name="Wang H."/>
            <person name="Liu L."/>
            <person name="Tang K."/>
        </authorList>
    </citation>
    <scope>NUCLEOTIDE SEQUENCE</scope>
    <source>
        <strain evidence="13">TK19036</strain>
    </source>
</reference>
<evidence type="ECO:0000256" key="2">
    <source>
        <dbReference type="ARBA" id="ARBA00022448"/>
    </source>
</evidence>
<dbReference type="AlphaFoldDB" id="A0AA49JH58"/>
<proteinExistence type="inferred from homology"/>
<comment type="similarity">
    <text evidence="8 9">Belongs to the TonB-dependent receptor family.</text>
</comment>
<dbReference type="SUPFAM" id="SSF49464">
    <property type="entry name" value="Carboxypeptidase regulatory domain-like"/>
    <property type="match status" value="1"/>
</dbReference>
<keyword evidence="4 8" id="KW-0812">Transmembrane</keyword>
<keyword evidence="5 9" id="KW-0798">TonB box</keyword>
<keyword evidence="3 8" id="KW-1134">Transmembrane beta strand</keyword>
<dbReference type="InterPro" id="IPR008969">
    <property type="entry name" value="CarboxyPept-like_regulatory"/>
</dbReference>
<keyword evidence="10" id="KW-0732">Signal</keyword>
<feature type="domain" description="TonB-dependent receptor-like beta-barrel" evidence="11">
    <location>
        <begin position="434"/>
        <end position="1015"/>
    </location>
</feature>
<evidence type="ECO:0000256" key="10">
    <source>
        <dbReference type="SAM" id="SignalP"/>
    </source>
</evidence>
<keyword evidence="7 8" id="KW-0998">Cell outer membrane</keyword>
<dbReference type="InterPro" id="IPR023996">
    <property type="entry name" value="TonB-dep_OMP_SusC/RagA"/>
</dbReference>
<evidence type="ECO:0000256" key="3">
    <source>
        <dbReference type="ARBA" id="ARBA00022452"/>
    </source>
</evidence>
<dbReference type="Pfam" id="PF07715">
    <property type="entry name" value="Plug"/>
    <property type="match status" value="1"/>
</dbReference>
<dbReference type="InterPro" id="IPR036942">
    <property type="entry name" value="Beta-barrel_TonB_sf"/>
</dbReference>
<keyword evidence="2 8" id="KW-0813">Transport</keyword>
<dbReference type="Pfam" id="PF13715">
    <property type="entry name" value="CarbopepD_reg_2"/>
    <property type="match status" value="1"/>
</dbReference>
<dbReference type="InterPro" id="IPR012910">
    <property type="entry name" value="Plug_dom"/>
</dbReference>
<evidence type="ECO:0000256" key="7">
    <source>
        <dbReference type="ARBA" id="ARBA00023237"/>
    </source>
</evidence>
<dbReference type="InterPro" id="IPR039426">
    <property type="entry name" value="TonB-dep_rcpt-like"/>
</dbReference>
<reference evidence="13" key="2">
    <citation type="journal article" date="2024" name="Antonie Van Leeuwenhoek">
        <title>Roseihalotalea indica gen. nov., sp. nov., a halophilic Bacteroidetes from mesopelagic Southwest Indian Ocean with higher carbohydrate metabolic potential.</title>
        <authorList>
            <person name="Chen B."/>
            <person name="Zhang M."/>
            <person name="Lin D."/>
            <person name="Ye J."/>
            <person name="Tang K."/>
        </authorList>
    </citation>
    <scope>NUCLEOTIDE SEQUENCE</scope>
    <source>
        <strain evidence="13">TK19036</strain>
    </source>
</reference>
<evidence type="ECO:0000256" key="5">
    <source>
        <dbReference type="ARBA" id="ARBA00023077"/>
    </source>
</evidence>
<name>A0AA49JH58_9BACT</name>
<dbReference type="EMBL" id="CP120682">
    <property type="protein sequence ID" value="WKN37690.1"/>
    <property type="molecule type" value="Genomic_DNA"/>
</dbReference>
<dbReference type="InterPro" id="IPR037066">
    <property type="entry name" value="Plug_dom_sf"/>
</dbReference>
<evidence type="ECO:0000256" key="6">
    <source>
        <dbReference type="ARBA" id="ARBA00023136"/>
    </source>
</evidence>
<dbReference type="InterPro" id="IPR000531">
    <property type="entry name" value="Beta-barrel_TonB"/>
</dbReference>
<evidence type="ECO:0000256" key="8">
    <source>
        <dbReference type="PROSITE-ProRule" id="PRU01360"/>
    </source>
</evidence>
<gene>
    <name evidence="13" type="ORF">K4G66_03080</name>
</gene>
<protein>
    <submittedName>
        <fullName evidence="13">TonB-dependent receptor</fullName>
    </submittedName>
</protein>
<keyword evidence="6 8" id="KW-0472">Membrane</keyword>
<dbReference type="Gene3D" id="2.40.170.20">
    <property type="entry name" value="TonB-dependent receptor, beta-barrel domain"/>
    <property type="match status" value="1"/>
</dbReference>
<evidence type="ECO:0000259" key="12">
    <source>
        <dbReference type="Pfam" id="PF07715"/>
    </source>
</evidence>
<dbReference type="Gene3D" id="2.170.130.10">
    <property type="entry name" value="TonB-dependent receptor, plug domain"/>
    <property type="match status" value="1"/>
</dbReference>
<dbReference type="SUPFAM" id="SSF56935">
    <property type="entry name" value="Porins"/>
    <property type="match status" value="1"/>
</dbReference>
<feature type="chain" id="PRO_5041284961" evidence="10">
    <location>
        <begin position="28"/>
        <end position="1067"/>
    </location>
</feature>